<comment type="subcellular location">
    <subcellularLocation>
        <location evidence="1 7">Cell membrane</location>
        <topology evidence="1 7">Multi-pass membrane protein</topology>
    </subcellularLocation>
</comment>
<keyword evidence="3" id="KW-1003">Cell membrane</keyword>
<evidence type="ECO:0000256" key="5">
    <source>
        <dbReference type="ARBA" id="ARBA00022989"/>
    </source>
</evidence>
<keyword evidence="5 7" id="KW-1133">Transmembrane helix</keyword>
<feature type="signal peptide" evidence="8">
    <location>
        <begin position="1"/>
        <end position="21"/>
    </location>
</feature>
<dbReference type="Gene3D" id="1.10.3720.10">
    <property type="entry name" value="MetI-like"/>
    <property type="match status" value="1"/>
</dbReference>
<evidence type="ECO:0000256" key="8">
    <source>
        <dbReference type="SAM" id="SignalP"/>
    </source>
</evidence>
<feature type="transmembrane region" description="Helical" evidence="7">
    <location>
        <begin position="182"/>
        <end position="206"/>
    </location>
</feature>
<feature type="transmembrane region" description="Helical" evidence="7">
    <location>
        <begin position="287"/>
        <end position="313"/>
    </location>
</feature>
<dbReference type="InterPro" id="IPR000515">
    <property type="entry name" value="MetI-like"/>
</dbReference>
<evidence type="ECO:0000256" key="1">
    <source>
        <dbReference type="ARBA" id="ARBA00004651"/>
    </source>
</evidence>
<feature type="transmembrane region" description="Helical" evidence="7">
    <location>
        <begin position="333"/>
        <end position="359"/>
    </location>
</feature>
<sequence>MAFISLLVLTAALCLAAPLYASVVADTTQLENHLTDTVAIAGEQANVVDLDGTPIGPTWRSQYLLGADGNGRDLAVRVLYAGRNSLAIGFAAGVLALVIGTFVGMLAGYAGGRIDRLLMRAIGIFDGSLECHFACGNLRDDFVARLPVTVWVVLGGVLLAVALSMSMALACLRHHGRRLDRVLLSVAAALQSVPSLVLSVVLWTILAQQLEVLPFDGYTPLTEDPWRWATHLIGPWFAMALPLAGAYVPIVRAALLDTHRSDWVRTARAKGLSERRVRRRHVLRTSLAAPVNIVGLDLAHAFGGLVLYVEAIFRVPGVGEMTEGALQSLDVQAIVALSIWIAIVVVTVSAVVDLVLFAIDPRTRVE</sequence>
<keyword evidence="6 7" id="KW-0472">Membrane</keyword>
<evidence type="ECO:0000256" key="4">
    <source>
        <dbReference type="ARBA" id="ARBA00022692"/>
    </source>
</evidence>
<feature type="transmembrane region" description="Helical" evidence="7">
    <location>
        <begin position="226"/>
        <end position="250"/>
    </location>
</feature>
<dbReference type="EMBL" id="CADCVT010000390">
    <property type="protein sequence ID" value="CAA9529324.1"/>
    <property type="molecule type" value="Genomic_DNA"/>
</dbReference>
<dbReference type="InterPro" id="IPR035906">
    <property type="entry name" value="MetI-like_sf"/>
</dbReference>
<keyword evidence="2 7" id="KW-0813">Transport</keyword>
<dbReference type="AlphaFoldDB" id="A0A6J4TPM2"/>
<evidence type="ECO:0000259" key="9">
    <source>
        <dbReference type="PROSITE" id="PS50928"/>
    </source>
</evidence>
<dbReference type="GO" id="GO:0005886">
    <property type="term" value="C:plasma membrane"/>
    <property type="evidence" value="ECO:0007669"/>
    <property type="project" value="UniProtKB-SubCell"/>
</dbReference>
<feature type="chain" id="PRO_5038466544" evidence="8">
    <location>
        <begin position="22"/>
        <end position="366"/>
    </location>
</feature>
<dbReference type="PANTHER" id="PTHR30465:SF0">
    <property type="entry name" value="OLIGOPEPTIDE TRANSPORT SYSTEM PERMEASE PROTEIN APPB"/>
    <property type="match status" value="1"/>
</dbReference>
<dbReference type="PANTHER" id="PTHR30465">
    <property type="entry name" value="INNER MEMBRANE ABC TRANSPORTER"/>
    <property type="match status" value="1"/>
</dbReference>
<dbReference type="CDD" id="cd06261">
    <property type="entry name" value="TM_PBP2"/>
    <property type="match status" value="1"/>
</dbReference>
<keyword evidence="8" id="KW-0732">Signal</keyword>
<accession>A0A6J4TPM2</accession>
<feature type="transmembrane region" description="Helical" evidence="7">
    <location>
        <begin position="86"/>
        <end position="110"/>
    </location>
</feature>
<name>A0A6J4TPM2_9ACTN</name>
<proteinExistence type="inferred from homology"/>
<evidence type="ECO:0000256" key="2">
    <source>
        <dbReference type="ARBA" id="ARBA00022448"/>
    </source>
</evidence>
<evidence type="ECO:0000256" key="3">
    <source>
        <dbReference type="ARBA" id="ARBA00022475"/>
    </source>
</evidence>
<evidence type="ECO:0000256" key="6">
    <source>
        <dbReference type="ARBA" id="ARBA00023136"/>
    </source>
</evidence>
<organism evidence="10">
    <name type="scientific">uncultured Solirubrobacteraceae bacterium</name>
    <dbReference type="NCBI Taxonomy" id="1162706"/>
    <lineage>
        <taxon>Bacteria</taxon>
        <taxon>Bacillati</taxon>
        <taxon>Actinomycetota</taxon>
        <taxon>Thermoleophilia</taxon>
        <taxon>Solirubrobacterales</taxon>
        <taxon>Solirubrobacteraceae</taxon>
        <taxon>environmental samples</taxon>
    </lineage>
</organism>
<comment type="similarity">
    <text evidence="7">Belongs to the binding-protein-dependent transport system permease family.</text>
</comment>
<evidence type="ECO:0000313" key="10">
    <source>
        <dbReference type="EMBL" id="CAA9529324.1"/>
    </source>
</evidence>
<feature type="domain" description="ABC transmembrane type-1" evidence="9">
    <location>
        <begin position="146"/>
        <end position="356"/>
    </location>
</feature>
<reference evidence="10" key="1">
    <citation type="submission" date="2020-02" db="EMBL/GenBank/DDBJ databases">
        <authorList>
            <person name="Meier V. D."/>
        </authorList>
    </citation>
    <scope>NUCLEOTIDE SEQUENCE</scope>
    <source>
        <strain evidence="10">AVDCRST_MAG85</strain>
    </source>
</reference>
<dbReference type="Pfam" id="PF00528">
    <property type="entry name" value="BPD_transp_1"/>
    <property type="match status" value="1"/>
</dbReference>
<dbReference type="SUPFAM" id="SSF161098">
    <property type="entry name" value="MetI-like"/>
    <property type="match status" value="1"/>
</dbReference>
<dbReference type="PROSITE" id="PS50928">
    <property type="entry name" value="ABC_TM1"/>
    <property type="match status" value="1"/>
</dbReference>
<keyword evidence="4 7" id="KW-0812">Transmembrane</keyword>
<dbReference type="GO" id="GO:0055085">
    <property type="term" value="P:transmembrane transport"/>
    <property type="evidence" value="ECO:0007669"/>
    <property type="project" value="InterPro"/>
</dbReference>
<gene>
    <name evidence="10" type="ORF">AVDCRST_MAG85-3526</name>
</gene>
<evidence type="ECO:0000256" key="7">
    <source>
        <dbReference type="RuleBase" id="RU363032"/>
    </source>
</evidence>
<protein>
    <submittedName>
        <fullName evidence="10">Dipeptide transport system permease protein DppC</fullName>
    </submittedName>
</protein>
<feature type="transmembrane region" description="Helical" evidence="7">
    <location>
        <begin position="148"/>
        <end position="170"/>
    </location>
</feature>